<reference evidence="9" key="1">
    <citation type="submission" date="2017-01" db="EMBL/GenBank/DDBJ databases">
        <title>Comparative genomics of anhydrobiosis in the tardigrade Hypsibius dujardini.</title>
        <authorList>
            <person name="Yoshida Y."/>
            <person name="Koutsovoulos G."/>
            <person name="Laetsch D."/>
            <person name="Stevens L."/>
            <person name="Kumar S."/>
            <person name="Horikawa D."/>
            <person name="Ishino K."/>
            <person name="Komine S."/>
            <person name="Tomita M."/>
            <person name="Blaxter M."/>
            <person name="Arakawa K."/>
        </authorList>
    </citation>
    <scope>NUCLEOTIDE SEQUENCE [LARGE SCALE GENOMIC DNA]</scope>
    <source>
        <strain evidence="9">Z151</strain>
    </source>
</reference>
<evidence type="ECO:0000256" key="2">
    <source>
        <dbReference type="ARBA" id="ARBA00022692"/>
    </source>
</evidence>
<proteinExistence type="predicted"/>
<organism evidence="8 9">
    <name type="scientific">Hypsibius exemplaris</name>
    <name type="common">Freshwater tardigrade</name>
    <dbReference type="NCBI Taxonomy" id="2072580"/>
    <lineage>
        <taxon>Eukaryota</taxon>
        <taxon>Metazoa</taxon>
        <taxon>Ecdysozoa</taxon>
        <taxon>Tardigrada</taxon>
        <taxon>Eutardigrada</taxon>
        <taxon>Parachela</taxon>
        <taxon>Hypsibioidea</taxon>
        <taxon>Hypsibiidae</taxon>
        <taxon>Hypsibius</taxon>
    </lineage>
</organism>
<comment type="caution">
    <text evidence="8">The sequence shown here is derived from an EMBL/GenBank/DDBJ whole genome shotgun (WGS) entry which is preliminary data.</text>
</comment>
<evidence type="ECO:0000256" key="1">
    <source>
        <dbReference type="ARBA" id="ARBA00004370"/>
    </source>
</evidence>
<feature type="transmembrane region" description="Helical" evidence="6">
    <location>
        <begin position="170"/>
        <end position="190"/>
    </location>
</feature>
<dbReference type="GO" id="GO:0016020">
    <property type="term" value="C:membrane"/>
    <property type="evidence" value="ECO:0007669"/>
    <property type="project" value="UniProtKB-SubCell"/>
</dbReference>
<gene>
    <name evidence="8" type="ORF">BV898_08439</name>
</gene>
<accession>A0A1W0WQM3</accession>
<feature type="region of interest" description="Disordered" evidence="5">
    <location>
        <begin position="1"/>
        <end position="43"/>
    </location>
</feature>
<keyword evidence="3 6" id="KW-1133">Transmembrane helix</keyword>
<feature type="transmembrane region" description="Helical" evidence="6">
    <location>
        <begin position="131"/>
        <end position="149"/>
    </location>
</feature>
<sequence>MNHSLPAPNIENPSIWPNSSTNPSPDDHHSRQLIWPNSSTNPPPDDHSRQLICWITAVLATNVFGTVANAILLLVLTAHRPLRQSASCALIVHCIIIDLYSTAVVVPVLTVPVYLGPAFPLPRDFCRFQPLIIYSSYAASMYASCVLALHRLLATLIPHRFHVLTGRRPLTAMIIFPWVVALAINIFPTVETGIRTVRSPLSGGCTFTAVEGWSNQQVFLLLSTLGYYLPTGLMGVSYTVILVKSCRDLRRRKRKSRALLRRIDISRTLCLSFFWHCFTIYPGIIALAFFAQEYAGSFTGQLWIKWLGSSFSAINPIFLCCSSSLFQQGIKAVLRKMFRCQRANGEGGFMGVPETLEGSSTLIRGDFGEDDVEMVAISKY</sequence>
<dbReference type="InterPro" id="IPR000276">
    <property type="entry name" value="GPCR_Rhodpsn"/>
</dbReference>
<feature type="transmembrane region" description="Helical" evidence="6">
    <location>
        <begin position="88"/>
        <end position="111"/>
    </location>
</feature>
<feature type="compositionally biased region" description="Polar residues" evidence="5">
    <location>
        <begin position="11"/>
        <end position="24"/>
    </location>
</feature>
<dbReference type="CDD" id="cd00637">
    <property type="entry name" value="7tm_classA_rhodopsin-like"/>
    <property type="match status" value="1"/>
</dbReference>
<evidence type="ECO:0000313" key="8">
    <source>
        <dbReference type="EMBL" id="OQV17506.1"/>
    </source>
</evidence>
<evidence type="ECO:0000259" key="7">
    <source>
        <dbReference type="PROSITE" id="PS50262"/>
    </source>
</evidence>
<dbReference type="SUPFAM" id="SSF81321">
    <property type="entry name" value="Family A G protein-coupled receptor-like"/>
    <property type="match status" value="1"/>
</dbReference>
<keyword evidence="4 6" id="KW-0472">Membrane</keyword>
<evidence type="ECO:0000256" key="5">
    <source>
        <dbReference type="SAM" id="MobiDB-lite"/>
    </source>
</evidence>
<name>A0A1W0WQM3_HYPEX</name>
<feature type="transmembrane region" description="Helical" evidence="6">
    <location>
        <begin position="227"/>
        <end position="247"/>
    </location>
</feature>
<keyword evidence="9" id="KW-1185">Reference proteome</keyword>
<dbReference type="Pfam" id="PF00001">
    <property type="entry name" value="7tm_1"/>
    <property type="match status" value="1"/>
</dbReference>
<dbReference type="AlphaFoldDB" id="A0A1W0WQM3"/>
<evidence type="ECO:0000256" key="3">
    <source>
        <dbReference type="ARBA" id="ARBA00022989"/>
    </source>
</evidence>
<feature type="transmembrane region" description="Helical" evidence="6">
    <location>
        <begin position="268"/>
        <end position="291"/>
    </location>
</feature>
<feature type="transmembrane region" description="Helical" evidence="6">
    <location>
        <begin position="303"/>
        <end position="326"/>
    </location>
</feature>
<dbReference type="PANTHER" id="PTHR45698">
    <property type="entry name" value="TRACE AMINE-ASSOCIATED RECEPTOR 19N-RELATED"/>
    <property type="match status" value="1"/>
</dbReference>
<protein>
    <recommendedName>
        <fullName evidence="7">G-protein coupled receptors family 1 profile domain-containing protein</fullName>
    </recommendedName>
</protein>
<evidence type="ECO:0000313" key="9">
    <source>
        <dbReference type="Proteomes" id="UP000192578"/>
    </source>
</evidence>
<feature type="transmembrane region" description="Helical" evidence="6">
    <location>
        <begin position="51"/>
        <end position="76"/>
    </location>
</feature>
<keyword evidence="2 6" id="KW-0812">Transmembrane</keyword>
<dbReference type="PROSITE" id="PS50262">
    <property type="entry name" value="G_PROTEIN_RECEP_F1_2"/>
    <property type="match status" value="1"/>
</dbReference>
<dbReference type="EMBL" id="MTYJ01000060">
    <property type="protein sequence ID" value="OQV17506.1"/>
    <property type="molecule type" value="Genomic_DNA"/>
</dbReference>
<evidence type="ECO:0000256" key="4">
    <source>
        <dbReference type="ARBA" id="ARBA00023136"/>
    </source>
</evidence>
<dbReference type="PRINTS" id="PR00237">
    <property type="entry name" value="GPCRRHODOPSN"/>
</dbReference>
<comment type="subcellular location">
    <subcellularLocation>
        <location evidence="1">Membrane</location>
    </subcellularLocation>
</comment>
<feature type="domain" description="G-protein coupled receptors family 1 profile" evidence="7">
    <location>
        <begin position="68"/>
        <end position="319"/>
    </location>
</feature>
<dbReference type="InterPro" id="IPR017452">
    <property type="entry name" value="GPCR_Rhodpsn_7TM"/>
</dbReference>
<dbReference type="Proteomes" id="UP000192578">
    <property type="component" value="Unassembled WGS sequence"/>
</dbReference>
<dbReference type="PANTHER" id="PTHR45698:SF1">
    <property type="entry name" value="TRACE AMINE-ASSOCIATED RECEPTOR 13C-LIKE"/>
    <property type="match status" value="1"/>
</dbReference>
<evidence type="ECO:0000256" key="6">
    <source>
        <dbReference type="SAM" id="Phobius"/>
    </source>
</evidence>
<dbReference type="Gene3D" id="1.20.1070.10">
    <property type="entry name" value="Rhodopsin 7-helix transmembrane proteins"/>
    <property type="match status" value="1"/>
</dbReference>
<dbReference type="GO" id="GO:0004930">
    <property type="term" value="F:G protein-coupled receptor activity"/>
    <property type="evidence" value="ECO:0007669"/>
    <property type="project" value="InterPro"/>
</dbReference>